<gene>
    <name evidence="2" type="ORF">Cocul_01456</name>
</gene>
<protein>
    <submittedName>
        <fullName evidence="2">Fic/DOC family protein</fullName>
    </submittedName>
</protein>
<dbReference type="InterPro" id="IPR003812">
    <property type="entry name" value="Fido"/>
</dbReference>
<dbReference type="InterPro" id="IPR036597">
    <property type="entry name" value="Fido-like_dom_sf"/>
</dbReference>
<dbReference type="PROSITE" id="PS51459">
    <property type="entry name" value="FIDO"/>
    <property type="match status" value="1"/>
</dbReference>
<evidence type="ECO:0000313" key="3">
    <source>
        <dbReference type="Proteomes" id="UP000050517"/>
    </source>
</evidence>
<dbReference type="Gene3D" id="1.10.3290.10">
    <property type="entry name" value="Fido-like domain"/>
    <property type="match status" value="1"/>
</dbReference>
<proteinExistence type="predicted"/>
<comment type="caution">
    <text evidence="2">The sequence shown here is derived from an EMBL/GenBank/DDBJ whole genome shotgun (WGS) entry which is preliminary data.</text>
</comment>
<feature type="domain" description="Fido" evidence="1">
    <location>
        <begin position="98"/>
        <end position="237"/>
    </location>
</feature>
<sequence>MVLPGMARAFRDFSYRGNIPSLPSVGFGAAYHSLLKNHPFATWSTARLEGLDFTFPEVQIIMSGMTVGGHPLHDLDEVRAIAEGWGLVVRAAKEQRTVTRELVESINRTVSRTVSLDPGTFRSCSDIGGEGGTARTPEGNYQAPGRSELEDLWGWWESHAPENVAERALIRVPFMARSQFFWDGNKRTAVMTSSLELVTHGFMPLTISGNRQEDWHRSLTHLFMRADATDLLSVLGDSAQPV</sequence>
<organism evidence="2 3">
    <name type="scientific">Corynebacterium oculi</name>
    <dbReference type="NCBI Taxonomy" id="1544416"/>
    <lineage>
        <taxon>Bacteria</taxon>
        <taxon>Bacillati</taxon>
        <taxon>Actinomycetota</taxon>
        <taxon>Actinomycetes</taxon>
        <taxon>Mycobacteriales</taxon>
        <taxon>Corynebacteriaceae</taxon>
        <taxon>Corynebacterium</taxon>
    </lineage>
</organism>
<dbReference type="Proteomes" id="UP000050517">
    <property type="component" value="Unassembled WGS sequence"/>
</dbReference>
<dbReference type="PATRIC" id="fig|1544416.3.peg.1460"/>
<dbReference type="SUPFAM" id="SSF140931">
    <property type="entry name" value="Fic-like"/>
    <property type="match status" value="1"/>
</dbReference>
<keyword evidence="3" id="KW-1185">Reference proteome</keyword>
<dbReference type="EMBL" id="LKST01000002">
    <property type="protein sequence ID" value="KQB84647.1"/>
    <property type="molecule type" value="Genomic_DNA"/>
</dbReference>
<dbReference type="AlphaFoldDB" id="A0A0Q0TZE8"/>
<dbReference type="STRING" id="1544416.Cocul_01456"/>
<evidence type="ECO:0000259" key="1">
    <source>
        <dbReference type="PROSITE" id="PS51459"/>
    </source>
</evidence>
<reference evidence="2 3" key="1">
    <citation type="submission" date="2015-10" db="EMBL/GenBank/DDBJ databases">
        <title>Corynebacteirum lowii and Corynebacterium oculi species nova, derived from human clinical disease and and emended description of Corynebacterium mastiditis.</title>
        <authorList>
            <person name="Bernard K."/>
            <person name="Pacheco A.L."/>
            <person name="Mcdougall C."/>
            <person name="Burtx T."/>
            <person name="Weibe D."/>
            <person name="Tyler S."/>
            <person name="Olson A.B."/>
            <person name="Cnockaert M."/>
            <person name="Eguchi H."/>
            <person name="Kuwahara T."/>
            <person name="Nakayama-Imaohji H."/>
            <person name="Boudewijins M."/>
            <person name="Van Hoecke F."/>
            <person name="Bernier A.-M."/>
            <person name="Vandamme P."/>
        </authorList>
    </citation>
    <scope>NUCLEOTIDE SEQUENCE [LARGE SCALE GENOMIC DNA]</scope>
    <source>
        <strain evidence="2 3">NML 130210</strain>
    </source>
</reference>
<name>A0A0Q0TZE8_9CORY</name>
<accession>A0A0Q0TZE8</accession>
<evidence type="ECO:0000313" key="2">
    <source>
        <dbReference type="EMBL" id="KQB84647.1"/>
    </source>
</evidence>